<dbReference type="GO" id="GO:0030674">
    <property type="term" value="F:protein-macromolecule adaptor activity"/>
    <property type="evidence" value="ECO:0007669"/>
    <property type="project" value="TreeGrafter"/>
</dbReference>
<comment type="pathway">
    <text evidence="1">Protein modification; protein ubiquitination.</text>
</comment>
<dbReference type="GO" id="GO:0043161">
    <property type="term" value="P:proteasome-mediated ubiquitin-dependent protein catabolic process"/>
    <property type="evidence" value="ECO:0007669"/>
    <property type="project" value="TreeGrafter"/>
</dbReference>
<accession>A0AAI9E9X2</accession>
<feature type="repeat" description="WD" evidence="6">
    <location>
        <begin position="313"/>
        <end position="348"/>
    </location>
</feature>
<dbReference type="PANTHER" id="PTHR22852:SF0">
    <property type="entry name" value="DENTICLELESS PROTEIN HOMOLOG"/>
    <property type="match status" value="1"/>
</dbReference>
<feature type="region of interest" description="Disordered" evidence="7">
    <location>
        <begin position="656"/>
        <end position="683"/>
    </location>
</feature>
<dbReference type="InterPro" id="IPR019775">
    <property type="entry name" value="WD40_repeat_CS"/>
</dbReference>
<name>A0AAI9E9X2_9PEZI</name>
<dbReference type="InterPro" id="IPR036322">
    <property type="entry name" value="WD40_repeat_dom_sf"/>
</dbReference>
<dbReference type="PROSITE" id="PS00678">
    <property type="entry name" value="WD_REPEATS_1"/>
    <property type="match status" value="2"/>
</dbReference>
<organism evidence="8 9">
    <name type="scientific">Lecanosticta acicola</name>
    <dbReference type="NCBI Taxonomy" id="111012"/>
    <lineage>
        <taxon>Eukaryota</taxon>
        <taxon>Fungi</taxon>
        <taxon>Dikarya</taxon>
        <taxon>Ascomycota</taxon>
        <taxon>Pezizomycotina</taxon>
        <taxon>Dothideomycetes</taxon>
        <taxon>Dothideomycetidae</taxon>
        <taxon>Mycosphaerellales</taxon>
        <taxon>Mycosphaerellaceae</taxon>
        <taxon>Lecanosticta</taxon>
    </lineage>
</organism>
<dbReference type="PANTHER" id="PTHR22852">
    <property type="entry name" value="LETHAL 2 DENTICLELESS PROTEIN RETINOIC ACID-REGULATED NUCLEAR MATRIX-ASSOCIATED PROTEIN"/>
    <property type="match status" value="1"/>
</dbReference>
<dbReference type="Proteomes" id="UP001296104">
    <property type="component" value="Unassembled WGS sequence"/>
</dbReference>
<protein>
    <submittedName>
        <fullName evidence="8">Related to WD40 repeat-containing L2DTL</fullName>
    </submittedName>
</protein>
<dbReference type="GO" id="GO:0005634">
    <property type="term" value="C:nucleus"/>
    <property type="evidence" value="ECO:0007669"/>
    <property type="project" value="TreeGrafter"/>
</dbReference>
<dbReference type="EMBL" id="CAVMBE010000018">
    <property type="protein sequence ID" value="CAK3974335.1"/>
    <property type="molecule type" value="Genomic_DNA"/>
</dbReference>
<dbReference type="PROSITE" id="PS50082">
    <property type="entry name" value="WD_REPEATS_2"/>
    <property type="match status" value="2"/>
</dbReference>
<evidence type="ECO:0000313" key="9">
    <source>
        <dbReference type="Proteomes" id="UP001296104"/>
    </source>
</evidence>
<dbReference type="SMART" id="SM00320">
    <property type="entry name" value="WD40"/>
    <property type="match status" value="6"/>
</dbReference>
<keyword evidence="2 6" id="KW-0853">WD repeat</keyword>
<dbReference type="PROSITE" id="PS50294">
    <property type="entry name" value="WD_REPEATS_REGION"/>
    <property type="match status" value="1"/>
</dbReference>
<comment type="caution">
    <text evidence="8">The sequence shown here is derived from an EMBL/GenBank/DDBJ whole genome shotgun (WGS) entry which is preliminary data.</text>
</comment>
<comment type="similarity">
    <text evidence="5">Belongs to the WD repeat cdt2 family.</text>
</comment>
<feature type="repeat" description="WD" evidence="6">
    <location>
        <begin position="271"/>
        <end position="312"/>
    </location>
</feature>
<evidence type="ECO:0000256" key="5">
    <source>
        <dbReference type="ARBA" id="ARBA00038344"/>
    </source>
</evidence>
<evidence type="ECO:0000313" key="8">
    <source>
        <dbReference type="EMBL" id="CAK3974335.1"/>
    </source>
</evidence>
<dbReference type="SUPFAM" id="SSF50978">
    <property type="entry name" value="WD40 repeat-like"/>
    <property type="match status" value="1"/>
</dbReference>
<keyword evidence="9" id="KW-1185">Reference proteome</keyword>
<keyword evidence="3" id="KW-0677">Repeat</keyword>
<dbReference type="InterPro" id="IPR015943">
    <property type="entry name" value="WD40/YVTN_repeat-like_dom_sf"/>
</dbReference>
<keyword evidence="4" id="KW-0833">Ubl conjugation pathway</keyword>
<gene>
    <name evidence="8" type="ORF">LECACI_7A003651</name>
</gene>
<feature type="compositionally biased region" description="Low complexity" evidence="7">
    <location>
        <begin position="124"/>
        <end position="135"/>
    </location>
</feature>
<feature type="compositionally biased region" description="Low complexity" evidence="7">
    <location>
        <begin position="27"/>
        <end position="36"/>
    </location>
</feature>
<sequence length="683" mass="75754">MAEAPPSSSQDTFYEEHQISLGKENVSSPSRPQSSSGTLLSTRKERRNPTVTPKRFNKFFAPRSSQSTRGGRQSKARRQLQDITRNAVNQRRSGLAARDEFAADADININSSRPTKRRKFSTDLQSSPPQLQSSPLKHVQTVESIPILEDEQLSEAETLPGIFDQLRPSPKPIRRLRTPGPSRRMLESSFGGYDALLRGRRGPDHAADSRAETAKFVTTPMDTHAFRGTALPFCTATCNTNPLIAIGDEEGSVRLIDSSVSSQFSKTHVRFRVHRNAVMDLGFSSDDYVLATASGDQTARVVDMQTQQTMCVLTGHKSSVKQVRFKPSDDNMVTTSARDGTVQIWDLRCGGKSAVQNFRASACQRVDADGMAEPQVRYSQQELEVGYGHRSQQRPFESGLRHELSITSFQYMPDGREHLIVTASEVDASVKLWDLRNAGRRNPVPLSSTSLPGSHHGSRHYGINAMAMSGDGARLYTICRDSTVYVYSTNQLALGYVPEMSAAPSRRRTLKEPKDGLAPLYGFRNTSLRLGTFYVKASLRPAKDDRGEILAVGSTDRCPVLFPTDERYLPQLRGEKTSWDQEDEDEDIGLPTLPPISSQQLATFNTDTFDHGTALVRAHNKEVTSLAWTTEGNLISVSDDFTARCWREDAQKARELRQGGEAGGGRWRSGWAEVGADWDEDDC</sequence>
<feature type="compositionally biased region" description="Polar residues" evidence="7">
    <location>
        <begin position="1"/>
        <end position="12"/>
    </location>
</feature>
<dbReference type="Gene3D" id="2.130.10.10">
    <property type="entry name" value="YVTN repeat-like/Quinoprotein amine dehydrogenase"/>
    <property type="match status" value="3"/>
</dbReference>
<evidence type="ECO:0000256" key="3">
    <source>
        <dbReference type="ARBA" id="ARBA00022737"/>
    </source>
</evidence>
<feature type="region of interest" description="Disordered" evidence="7">
    <location>
        <begin position="162"/>
        <end position="184"/>
    </location>
</feature>
<evidence type="ECO:0000256" key="7">
    <source>
        <dbReference type="SAM" id="MobiDB-lite"/>
    </source>
</evidence>
<evidence type="ECO:0000256" key="6">
    <source>
        <dbReference type="PROSITE-ProRule" id="PRU00221"/>
    </source>
</evidence>
<evidence type="ECO:0000256" key="4">
    <source>
        <dbReference type="ARBA" id="ARBA00022786"/>
    </source>
</evidence>
<evidence type="ECO:0000256" key="2">
    <source>
        <dbReference type="ARBA" id="ARBA00022574"/>
    </source>
</evidence>
<proteinExistence type="inferred from homology"/>
<feature type="region of interest" description="Disordered" evidence="7">
    <location>
        <begin position="112"/>
        <end position="135"/>
    </location>
</feature>
<feature type="region of interest" description="Disordered" evidence="7">
    <location>
        <begin position="1"/>
        <end position="80"/>
    </location>
</feature>
<dbReference type="InterPro" id="IPR001680">
    <property type="entry name" value="WD40_rpt"/>
</dbReference>
<evidence type="ECO:0000256" key="1">
    <source>
        <dbReference type="ARBA" id="ARBA00004906"/>
    </source>
</evidence>
<reference evidence="8" key="1">
    <citation type="submission" date="2023-11" db="EMBL/GenBank/DDBJ databases">
        <authorList>
            <person name="Alioto T."/>
            <person name="Alioto T."/>
            <person name="Gomez Garrido J."/>
        </authorList>
    </citation>
    <scope>NUCLEOTIDE SEQUENCE</scope>
</reference>
<dbReference type="InterPro" id="IPR051865">
    <property type="entry name" value="WD-repeat_CDT2_adapter"/>
</dbReference>
<dbReference type="AlphaFoldDB" id="A0AAI9E9X2"/>
<dbReference type="Pfam" id="PF00400">
    <property type="entry name" value="WD40"/>
    <property type="match status" value="3"/>
</dbReference>